<evidence type="ECO:0000256" key="4">
    <source>
        <dbReference type="RuleBase" id="RU004504"/>
    </source>
</evidence>
<dbReference type="GO" id="GO:0016829">
    <property type="term" value="F:lyase activity"/>
    <property type="evidence" value="ECO:0007669"/>
    <property type="project" value="UniProtKB-KW"/>
</dbReference>
<accession>A0A3D9HXR8</accession>
<keyword evidence="6" id="KW-0456">Lyase</keyword>
<dbReference type="Pfam" id="PF00266">
    <property type="entry name" value="Aminotran_5"/>
    <property type="match status" value="1"/>
</dbReference>
<proteinExistence type="inferred from homology"/>
<reference evidence="6 7" key="1">
    <citation type="submission" date="2018-07" db="EMBL/GenBank/DDBJ databases">
        <title>Genomic Encyclopedia of Type Strains, Phase III (KMG-III): the genomes of soil and plant-associated and newly described type strains.</title>
        <authorList>
            <person name="Whitman W."/>
        </authorList>
    </citation>
    <scope>NUCLEOTIDE SEQUENCE [LARGE SCALE GENOMIC DNA]</scope>
    <source>
        <strain evidence="6 7">CECT 8488</strain>
    </source>
</reference>
<comment type="cofactor">
    <cofactor evidence="1 4">
        <name>pyridoxal 5'-phosphate</name>
        <dbReference type="ChEBI" id="CHEBI:597326"/>
    </cofactor>
</comment>
<evidence type="ECO:0000256" key="2">
    <source>
        <dbReference type="ARBA" id="ARBA00022898"/>
    </source>
</evidence>
<dbReference type="InterPro" id="IPR015424">
    <property type="entry name" value="PyrdxlP-dep_Trfase"/>
</dbReference>
<dbReference type="PANTHER" id="PTHR43586">
    <property type="entry name" value="CYSTEINE DESULFURASE"/>
    <property type="match status" value="1"/>
</dbReference>
<dbReference type="AlphaFoldDB" id="A0A3D9HXR8"/>
<dbReference type="InterPro" id="IPR020578">
    <property type="entry name" value="Aminotrans_V_PyrdxlP_BS"/>
</dbReference>
<name>A0A3D9HXR8_9PROT</name>
<dbReference type="InterPro" id="IPR015422">
    <property type="entry name" value="PyrdxlP-dep_Trfase_small"/>
</dbReference>
<evidence type="ECO:0000313" key="7">
    <source>
        <dbReference type="Proteomes" id="UP000256845"/>
    </source>
</evidence>
<feature type="domain" description="Aminotransferase class V" evidence="5">
    <location>
        <begin position="21"/>
        <end position="383"/>
    </location>
</feature>
<dbReference type="Proteomes" id="UP000256845">
    <property type="component" value="Unassembled WGS sequence"/>
</dbReference>
<dbReference type="InterPro" id="IPR015421">
    <property type="entry name" value="PyrdxlP-dep_Trfase_major"/>
</dbReference>
<dbReference type="OrthoDB" id="9804366at2"/>
<dbReference type="InterPro" id="IPR000192">
    <property type="entry name" value="Aminotrans_V_dom"/>
</dbReference>
<sequence length="392" mass="43385">MLFDLDQARRETPGCKHVTHLNNAGAALMPQPVLHTQISHLELEATIGGYEAAEREQDRIEAVYDSIAQLINCHRDEIAIVENATVGWDMAFYAIPLAEGDRILTAEAEYGANFVAYLQQAKRTGAVIDVIPSTPDGEICLESLKQMIDDRVKLISITHVPTNGGLVNPATEVGRIAREHGILYLLDACQTVGQMPINIAEIQCDMLSATGRKFLRGPRGSGFLYVRRDLIADLEPPMLDHYAAKWMAPDRYEMQSNARRFENWENNYAAKLGLGVAADYALSWGLDRTWQRCLALATQLRDGLAAIPGASLRDIGQQQCAITTFTLAGHDPFQVKQILNSQDINVSVSGPNSTLLDAQKRDLPPLIRASVHYYNSEEEIDRFLRAVGSLNT</sequence>
<dbReference type="SUPFAM" id="SSF53383">
    <property type="entry name" value="PLP-dependent transferases"/>
    <property type="match status" value="1"/>
</dbReference>
<evidence type="ECO:0000256" key="3">
    <source>
        <dbReference type="RuleBase" id="RU004075"/>
    </source>
</evidence>
<comment type="caution">
    <text evidence="6">The sequence shown here is derived from an EMBL/GenBank/DDBJ whole genome shotgun (WGS) entry which is preliminary data.</text>
</comment>
<evidence type="ECO:0000256" key="1">
    <source>
        <dbReference type="ARBA" id="ARBA00001933"/>
    </source>
</evidence>
<dbReference type="Gene3D" id="3.40.640.10">
    <property type="entry name" value="Type I PLP-dependent aspartate aminotransferase-like (Major domain)"/>
    <property type="match status" value="1"/>
</dbReference>
<dbReference type="EMBL" id="QRDW01000001">
    <property type="protein sequence ID" value="RED53696.1"/>
    <property type="molecule type" value="Genomic_DNA"/>
</dbReference>
<protein>
    <submittedName>
        <fullName evidence="6">Selenocysteine lyase/cysteine desulfurase</fullName>
    </submittedName>
</protein>
<evidence type="ECO:0000313" key="6">
    <source>
        <dbReference type="EMBL" id="RED53696.1"/>
    </source>
</evidence>
<dbReference type="RefSeq" id="WP_115934811.1">
    <property type="nucleotide sequence ID" value="NZ_QRDW01000001.1"/>
</dbReference>
<gene>
    <name evidence="6" type="ORF">DFP90_101489</name>
</gene>
<keyword evidence="7" id="KW-1185">Reference proteome</keyword>
<comment type="similarity">
    <text evidence="3">Belongs to the class-V pyridoxal-phosphate-dependent aminotransferase family.</text>
</comment>
<keyword evidence="2" id="KW-0663">Pyridoxal phosphate</keyword>
<dbReference type="PROSITE" id="PS00595">
    <property type="entry name" value="AA_TRANSFER_CLASS_5"/>
    <property type="match status" value="1"/>
</dbReference>
<evidence type="ECO:0000259" key="5">
    <source>
        <dbReference type="Pfam" id="PF00266"/>
    </source>
</evidence>
<dbReference type="PANTHER" id="PTHR43586:SF24">
    <property type="entry name" value="BLR4730 PROTEIN"/>
    <property type="match status" value="1"/>
</dbReference>
<dbReference type="Gene3D" id="3.90.1150.10">
    <property type="entry name" value="Aspartate Aminotransferase, domain 1"/>
    <property type="match status" value="1"/>
</dbReference>
<organism evidence="6 7">
    <name type="scientific">Aestuariispira insulae</name>
    <dbReference type="NCBI Taxonomy" id="1461337"/>
    <lineage>
        <taxon>Bacteria</taxon>
        <taxon>Pseudomonadati</taxon>
        <taxon>Pseudomonadota</taxon>
        <taxon>Alphaproteobacteria</taxon>
        <taxon>Rhodospirillales</taxon>
        <taxon>Kiloniellaceae</taxon>
        <taxon>Aestuariispira</taxon>
    </lineage>
</organism>